<reference evidence="2" key="1">
    <citation type="submission" date="2018-02" db="EMBL/GenBank/DDBJ databases">
        <title>Rhizophora mucronata_Transcriptome.</title>
        <authorList>
            <person name="Meera S.P."/>
            <person name="Sreeshan A."/>
            <person name="Augustine A."/>
        </authorList>
    </citation>
    <scope>NUCLEOTIDE SEQUENCE</scope>
    <source>
        <tissue evidence="2">Leaf</tissue>
    </source>
</reference>
<sequence>MIFLSSLSQPIRKRSQAGTTPRPWH</sequence>
<name>A0A2P2JIS5_RHIMU</name>
<feature type="region of interest" description="Disordered" evidence="1">
    <location>
        <begin position="1"/>
        <end position="25"/>
    </location>
</feature>
<evidence type="ECO:0000256" key="1">
    <source>
        <dbReference type="SAM" id="MobiDB-lite"/>
    </source>
</evidence>
<organism evidence="2">
    <name type="scientific">Rhizophora mucronata</name>
    <name type="common">Asiatic mangrove</name>
    <dbReference type="NCBI Taxonomy" id="61149"/>
    <lineage>
        <taxon>Eukaryota</taxon>
        <taxon>Viridiplantae</taxon>
        <taxon>Streptophyta</taxon>
        <taxon>Embryophyta</taxon>
        <taxon>Tracheophyta</taxon>
        <taxon>Spermatophyta</taxon>
        <taxon>Magnoliopsida</taxon>
        <taxon>eudicotyledons</taxon>
        <taxon>Gunneridae</taxon>
        <taxon>Pentapetalae</taxon>
        <taxon>rosids</taxon>
        <taxon>fabids</taxon>
        <taxon>Malpighiales</taxon>
        <taxon>Rhizophoraceae</taxon>
        <taxon>Rhizophora</taxon>
    </lineage>
</organism>
<dbReference type="AlphaFoldDB" id="A0A2P2JIS5"/>
<evidence type="ECO:0000313" key="2">
    <source>
        <dbReference type="EMBL" id="MBW93372.1"/>
    </source>
</evidence>
<accession>A0A2P2JIS5</accession>
<proteinExistence type="predicted"/>
<protein>
    <submittedName>
        <fullName evidence="2">Uncharacterized protein</fullName>
    </submittedName>
</protein>
<dbReference type="EMBL" id="GGEC01012889">
    <property type="protein sequence ID" value="MBW93372.1"/>
    <property type="molecule type" value="Transcribed_RNA"/>
</dbReference>